<keyword evidence="17" id="KW-1185">Reference proteome</keyword>
<keyword evidence="10" id="KW-0804">Transcription</keyword>
<feature type="region of interest" description="Disordered" evidence="14">
    <location>
        <begin position="422"/>
        <end position="447"/>
    </location>
</feature>
<gene>
    <name evidence="16" type="ORF">FA13DRAFT_1891583</name>
</gene>
<evidence type="ECO:0000256" key="11">
    <source>
        <dbReference type="ARBA" id="ARBA00023242"/>
    </source>
</evidence>
<dbReference type="Pfam" id="PF01853">
    <property type="entry name" value="MOZ_SAS"/>
    <property type="match status" value="1"/>
</dbReference>
<keyword evidence="5" id="KW-0479">Metal-binding</keyword>
<accession>A0A4Y7SWZ0</accession>
<keyword evidence="6" id="KW-0863">Zinc-finger</keyword>
<evidence type="ECO:0000256" key="10">
    <source>
        <dbReference type="ARBA" id="ARBA00023163"/>
    </source>
</evidence>
<dbReference type="InterPro" id="IPR016181">
    <property type="entry name" value="Acyl_CoA_acyltransferase"/>
</dbReference>
<keyword evidence="8" id="KW-0007">Acetylation</keyword>
<keyword evidence="9" id="KW-0805">Transcription regulation</keyword>
<comment type="subcellular location">
    <subcellularLocation>
        <location evidence="1">Nucleus</location>
    </subcellularLocation>
</comment>
<feature type="compositionally biased region" description="Polar residues" evidence="14">
    <location>
        <begin position="112"/>
        <end position="121"/>
    </location>
</feature>
<evidence type="ECO:0000256" key="6">
    <source>
        <dbReference type="ARBA" id="ARBA00022771"/>
    </source>
</evidence>
<dbReference type="PROSITE" id="PS51726">
    <property type="entry name" value="MYST_HAT"/>
    <property type="match status" value="1"/>
</dbReference>
<protein>
    <recommendedName>
        <fullName evidence="3">histone acetyltransferase</fullName>
        <ecNumber evidence="3">2.3.1.48</ecNumber>
    </recommendedName>
</protein>
<evidence type="ECO:0000256" key="5">
    <source>
        <dbReference type="ARBA" id="ARBA00022723"/>
    </source>
</evidence>
<evidence type="ECO:0000256" key="8">
    <source>
        <dbReference type="ARBA" id="ARBA00022990"/>
    </source>
</evidence>
<dbReference type="GO" id="GO:0005634">
    <property type="term" value="C:nucleus"/>
    <property type="evidence" value="ECO:0007669"/>
    <property type="project" value="UniProtKB-SubCell"/>
</dbReference>
<dbReference type="PANTHER" id="PTHR10615">
    <property type="entry name" value="HISTONE ACETYLTRANSFERASE"/>
    <property type="match status" value="1"/>
</dbReference>
<dbReference type="InterPro" id="IPR036388">
    <property type="entry name" value="WH-like_DNA-bd_sf"/>
</dbReference>
<dbReference type="Proteomes" id="UP000298030">
    <property type="component" value="Unassembled WGS sequence"/>
</dbReference>
<dbReference type="GO" id="GO:0006355">
    <property type="term" value="P:regulation of DNA-templated transcription"/>
    <property type="evidence" value="ECO:0007669"/>
    <property type="project" value="InterPro"/>
</dbReference>
<dbReference type="Gene3D" id="1.10.10.10">
    <property type="entry name" value="Winged helix-like DNA-binding domain superfamily/Winged helix DNA-binding domain"/>
    <property type="match status" value="1"/>
</dbReference>
<dbReference type="STRING" id="71717.A0A4Y7SWZ0"/>
<evidence type="ECO:0000256" key="12">
    <source>
        <dbReference type="ARBA" id="ARBA00023315"/>
    </source>
</evidence>
<dbReference type="Pfam" id="PF17772">
    <property type="entry name" value="zf-MYST"/>
    <property type="match status" value="1"/>
</dbReference>
<dbReference type="EC" id="2.3.1.48" evidence="3"/>
<evidence type="ECO:0000313" key="17">
    <source>
        <dbReference type="Proteomes" id="UP000298030"/>
    </source>
</evidence>
<keyword evidence="7" id="KW-0862">Zinc</keyword>
<dbReference type="InterPro" id="IPR002717">
    <property type="entry name" value="HAT_MYST-type"/>
</dbReference>
<dbReference type="InterPro" id="IPR050603">
    <property type="entry name" value="MYST_HAT"/>
</dbReference>
<dbReference type="GO" id="GO:0035267">
    <property type="term" value="C:NuA4 histone acetyltransferase complex"/>
    <property type="evidence" value="ECO:0007669"/>
    <property type="project" value="TreeGrafter"/>
</dbReference>
<proteinExistence type="inferred from homology"/>
<feature type="compositionally biased region" description="Polar residues" evidence="14">
    <location>
        <begin position="1"/>
        <end position="13"/>
    </location>
</feature>
<feature type="active site" description="Proton donor/acceptor" evidence="13">
    <location>
        <position position="367"/>
    </location>
</feature>
<dbReference type="GO" id="GO:0008270">
    <property type="term" value="F:zinc ion binding"/>
    <property type="evidence" value="ECO:0007669"/>
    <property type="project" value="UniProtKB-KW"/>
</dbReference>
<keyword evidence="11" id="KW-0539">Nucleus</keyword>
<feature type="region of interest" description="Disordered" evidence="14">
    <location>
        <begin position="510"/>
        <end position="546"/>
    </location>
</feature>
<sequence>MPRTTSTVSQPEPQISEVLGQSDGTQRRAHVPEQNNEQAFVHHLDEPARPDEWVEIDNLAPLPSASEPKITGKKRKRGVSGRSPSVNGSSAFDVAAECSSSSSRRRGPRARGNSTLSTRPCSTIKGEEEEEYHDPKITNAKRNVDMVHFGDWKIKTWYYSPYPLTDEIPEVPQTSAMAHELKLSTMSTDGIRPHRWHKRLGDILTGAMNKHHWPDPVPLYVCDRCFKYFSEIVGWEVHQRDCDRKHPPGRKAYHRDPVRIWEIDGEVEKLYCQNLSLFGKFFIDVKTLFFDLDNCKRSLIMFYVLTCVENGKENVIGFFSKEKKTYDDYNLACIVTFPQWQRTGYGMLMIEFSYELSRRTGRVGGPERPLSILGLRGYLSYWVSVLIRFFRRVLSVFPPRSAKVVLTVGCFPDIHKVKGAPRKRARNGNVSDLHADNPAVTSPDPKFTTAREFSTRIREDGGAETHVHVDCTLADVAAATNLRPEDAAFALNEIGLLVKRMSKTKDKVDHEVIVNGDTPSEQGTGSETGGGDDDEAEEDEDDSNIVVITRQMVERIASERSIKRAVLDLNCVIDPPPPPPSET</sequence>
<feature type="region of interest" description="Disordered" evidence="14">
    <location>
        <begin position="1"/>
        <end position="44"/>
    </location>
</feature>
<evidence type="ECO:0000259" key="15">
    <source>
        <dbReference type="PROSITE" id="PS51726"/>
    </source>
</evidence>
<dbReference type="Gene3D" id="3.40.630.30">
    <property type="match status" value="1"/>
</dbReference>
<evidence type="ECO:0000256" key="1">
    <source>
        <dbReference type="ARBA" id="ARBA00004123"/>
    </source>
</evidence>
<comment type="caution">
    <text evidence="16">The sequence shown here is derived from an EMBL/GenBank/DDBJ whole genome shotgun (WGS) entry which is preliminary data.</text>
</comment>
<evidence type="ECO:0000256" key="7">
    <source>
        <dbReference type="ARBA" id="ARBA00022833"/>
    </source>
</evidence>
<evidence type="ECO:0000313" key="16">
    <source>
        <dbReference type="EMBL" id="TEB26373.1"/>
    </source>
</evidence>
<dbReference type="OrthoDB" id="787137at2759"/>
<dbReference type="Gene3D" id="3.30.60.60">
    <property type="entry name" value="N-acetyl transferase-like"/>
    <property type="match status" value="1"/>
</dbReference>
<keyword evidence="4 16" id="KW-0808">Transferase</keyword>
<comment type="similarity">
    <text evidence="2">Belongs to the MYST (SAS/MOZ) family.</text>
</comment>
<dbReference type="AlphaFoldDB" id="A0A4Y7SWZ0"/>
<name>A0A4Y7SWZ0_COPMI</name>
<feature type="domain" description="MYST-type HAT" evidence="15">
    <location>
        <begin position="139"/>
        <end position="519"/>
    </location>
</feature>
<feature type="region of interest" description="Disordered" evidence="14">
    <location>
        <begin position="60"/>
        <end position="121"/>
    </location>
</feature>
<evidence type="ECO:0000256" key="9">
    <source>
        <dbReference type="ARBA" id="ARBA00023015"/>
    </source>
</evidence>
<evidence type="ECO:0000256" key="14">
    <source>
        <dbReference type="SAM" id="MobiDB-lite"/>
    </source>
</evidence>
<evidence type="ECO:0000256" key="4">
    <source>
        <dbReference type="ARBA" id="ARBA00022679"/>
    </source>
</evidence>
<dbReference type="SUPFAM" id="SSF55729">
    <property type="entry name" value="Acyl-CoA N-acyltransferases (Nat)"/>
    <property type="match status" value="1"/>
</dbReference>
<dbReference type="PANTHER" id="PTHR10615:SF219">
    <property type="entry name" value="HISTONE ACETYLTRANSFERASE KAT5"/>
    <property type="match status" value="1"/>
</dbReference>
<dbReference type="GO" id="GO:0046972">
    <property type="term" value="F:histone H4K16 acetyltransferase activity"/>
    <property type="evidence" value="ECO:0007669"/>
    <property type="project" value="TreeGrafter"/>
</dbReference>
<reference evidence="16 17" key="1">
    <citation type="journal article" date="2019" name="Nat. Ecol. Evol.">
        <title>Megaphylogeny resolves global patterns of mushroom evolution.</title>
        <authorList>
            <person name="Varga T."/>
            <person name="Krizsan K."/>
            <person name="Foldi C."/>
            <person name="Dima B."/>
            <person name="Sanchez-Garcia M."/>
            <person name="Sanchez-Ramirez S."/>
            <person name="Szollosi G.J."/>
            <person name="Szarkandi J.G."/>
            <person name="Papp V."/>
            <person name="Albert L."/>
            <person name="Andreopoulos W."/>
            <person name="Angelini C."/>
            <person name="Antonin V."/>
            <person name="Barry K.W."/>
            <person name="Bougher N.L."/>
            <person name="Buchanan P."/>
            <person name="Buyck B."/>
            <person name="Bense V."/>
            <person name="Catcheside P."/>
            <person name="Chovatia M."/>
            <person name="Cooper J."/>
            <person name="Damon W."/>
            <person name="Desjardin D."/>
            <person name="Finy P."/>
            <person name="Geml J."/>
            <person name="Haridas S."/>
            <person name="Hughes K."/>
            <person name="Justo A."/>
            <person name="Karasinski D."/>
            <person name="Kautmanova I."/>
            <person name="Kiss B."/>
            <person name="Kocsube S."/>
            <person name="Kotiranta H."/>
            <person name="LaButti K.M."/>
            <person name="Lechner B.E."/>
            <person name="Liimatainen K."/>
            <person name="Lipzen A."/>
            <person name="Lukacs Z."/>
            <person name="Mihaltcheva S."/>
            <person name="Morgado L.N."/>
            <person name="Niskanen T."/>
            <person name="Noordeloos M.E."/>
            <person name="Ohm R.A."/>
            <person name="Ortiz-Santana B."/>
            <person name="Ovrebo C."/>
            <person name="Racz N."/>
            <person name="Riley R."/>
            <person name="Savchenko A."/>
            <person name="Shiryaev A."/>
            <person name="Soop K."/>
            <person name="Spirin V."/>
            <person name="Szebenyi C."/>
            <person name="Tomsovsky M."/>
            <person name="Tulloss R.E."/>
            <person name="Uehling J."/>
            <person name="Grigoriev I.V."/>
            <person name="Vagvolgyi C."/>
            <person name="Papp T."/>
            <person name="Martin F.M."/>
            <person name="Miettinen O."/>
            <person name="Hibbett D.S."/>
            <person name="Nagy L.G."/>
        </authorList>
    </citation>
    <scope>NUCLEOTIDE SEQUENCE [LARGE SCALE GENOMIC DNA]</scope>
    <source>
        <strain evidence="16 17">FP101781</strain>
    </source>
</reference>
<evidence type="ECO:0000256" key="2">
    <source>
        <dbReference type="ARBA" id="ARBA00010107"/>
    </source>
</evidence>
<dbReference type="InterPro" id="IPR040706">
    <property type="entry name" value="Zf-MYST"/>
</dbReference>
<evidence type="ECO:0000256" key="13">
    <source>
        <dbReference type="PIRSR" id="PIRSR602717-51"/>
    </source>
</evidence>
<dbReference type="EMBL" id="QPFP01000049">
    <property type="protein sequence ID" value="TEB26373.1"/>
    <property type="molecule type" value="Genomic_DNA"/>
</dbReference>
<feature type="compositionally biased region" description="Acidic residues" evidence="14">
    <location>
        <begin position="530"/>
        <end position="543"/>
    </location>
</feature>
<organism evidence="16 17">
    <name type="scientific">Coprinellus micaceus</name>
    <name type="common">Glistening ink-cap mushroom</name>
    <name type="synonym">Coprinus micaceus</name>
    <dbReference type="NCBI Taxonomy" id="71717"/>
    <lineage>
        <taxon>Eukaryota</taxon>
        <taxon>Fungi</taxon>
        <taxon>Dikarya</taxon>
        <taxon>Basidiomycota</taxon>
        <taxon>Agaricomycotina</taxon>
        <taxon>Agaricomycetes</taxon>
        <taxon>Agaricomycetidae</taxon>
        <taxon>Agaricales</taxon>
        <taxon>Agaricineae</taxon>
        <taxon>Psathyrellaceae</taxon>
        <taxon>Coprinellus</taxon>
    </lineage>
</organism>
<keyword evidence="12 16" id="KW-0012">Acyltransferase</keyword>
<evidence type="ECO:0000256" key="3">
    <source>
        <dbReference type="ARBA" id="ARBA00013184"/>
    </source>
</evidence>